<reference evidence="2" key="1">
    <citation type="submission" date="2018-02" db="EMBL/GenBank/DDBJ databases">
        <title>Rhizophora mucronata_Transcriptome.</title>
        <authorList>
            <person name="Meera S.P."/>
            <person name="Sreeshan A."/>
            <person name="Augustine A."/>
        </authorList>
    </citation>
    <scope>NUCLEOTIDE SEQUENCE</scope>
    <source>
        <tissue evidence="2">Leaf</tissue>
    </source>
</reference>
<keyword evidence="1" id="KW-0472">Membrane</keyword>
<evidence type="ECO:0000313" key="2">
    <source>
        <dbReference type="EMBL" id="MBX72704.1"/>
    </source>
</evidence>
<keyword evidence="1" id="KW-0812">Transmembrane</keyword>
<evidence type="ECO:0000256" key="1">
    <source>
        <dbReference type="SAM" id="Phobius"/>
    </source>
</evidence>
<protein>
    <submittedName>
        <fullName evidence="2">Uncharacterized protein</fullName>
    </submittedName>
</protein>
<name>A0A2P2R0N7_RHIMU</name>
<organism evidence="2">
    <name type="scientific">Rhizophora mucronata</name>
    <name type="common">Asiatic mangrove</name>
    <dbReference type="NCBI Taxonomy" id="61149"/>
    <lineage>
        <taxon>Eukaryota</taxon>
        <taxon>Viridiplantae</taxon>
        <taxon>Streptophyta</taxon>
        <taxon>Embryophyta</taxon>
        <taxon>Tracheophyta</taxon>
        <taxon>Spermatophyta</taxon>
        <taxon>Magnoliopsida</taxon>
        <taxon>eudicotyledons</taxon>
        <taxon>Gunneridae</taxon>
        <taxon>Pentapetalae</taxon>
        <taxon>rosids</taxon>
        <taxon>fabids</taxon>
        <taxon>Malpighiales</taxon>
        <taxon>Rhizophoraceae</taxon>
        <taxon>Rhizophora</taxon>
    </lineage>
</organism>
<accession>A0A2P2R0N7</accession>
<sequence length="92" mass="11108">MLFYQPSLANNHFCLFQIYRRSRVCVYSKQFYKKIIIPICWVSVYFHAYFGCWIMEIISCHHFSDCMIRMVNDLLTICSFLGLRYRIGFPSI</sequence>
<dbReference type="AlphaFoldDB" id="A0A2P2R0N7"/>
<dbReference type="EMBL" id="GGEC01092220">
    <property type="protein sequence ID" value="MBX72704.1"/>
    <property type="molecule type" value="Transcribed_RNA"/>
</dbReference>
<proteinExistence type="predicted"/>
<feature type="transmembrane region" description="Helical" evidence="1">
    <location>
        <begin position="35"/>
        <end position="58"/>
    </location>
</feature>
<keyword evidence="1" id="KW-1133">Transmembrane helix</keyword>